<keyword evidence="2" id="KW-1185">Reference proteome</keyword>
<gene>
    <name evidence="1" type="ORF">chiPu_0021693</name>
</gene>
<reference evidence="1 2" key="1">
    <citation type="journal article" date="2018" name="Nat. Ecol. Evol.">
        <title>Shark genomes provide insights into elasmobranch evolution and the origin of vertebrates.</title>
        <authorList>
            <person name="Hara Y"/>
            <person name="Yamaguchi K"/>
            <person name="Onimaru K"/>
            <person name="Kadota M"/>
            <person name="Koyanagi M"/>
            <person name="Keeley SD"/>
            <person name="Tatsumi K"/>
            <person name="Tanaka K"/>
            <person name="Motone F"/>
            <person name="Kageyama Y"/>
            <person name="Nozu R"/>
            <person name="Adachi N"/>
            <person name="Nishimura O"/>
            <person name="Nakagawa R"/>
            <person name="Tanegashima C"/>
            <person name="Kiyatake I"/>
            <person name="Matsumoto R"/>
            <person name="Murakumo K"/>
            <person name="Nishida K"/>
            <person name="Terakita A"/>
            <person name="Kuratani S"/>
            <person name="Sato K"/>
            <person name="Hyodo S Kuraku.S."/>
        </authorList>
    </citation>
    <scope>NUCLEOTIDE SEQUENCE [LARGE SCALE GENOMIC DNA]</scope>
</reference>
<protein>
    <submittedName>
        <fullName evidence="1">Uncharacterized protein</fullName>
    </submittedName>
</protein>
<dbReference type="OrthoDB" id="25620at2759"/>
<accession>A0A401RKF4</accession>
<proteinExistence type="predicted"/>
<dbReference type="EMBL" id="BEZZ01004532">
    <property type="protein sequence ID" value="GCC18632.1"/>
    <property type="molecule type" value="Genomic_DNA"/>
</dbReference>
<organism evidence="1 2">
    <name type="scientific">Chiloscyllium punctatum</name>
    <name type="common">Brownbanded bambooshark</name>
    <name type="synonym">Hemiscyllium punctatum</name>
    <dbReference type="NCBI Taxonomy" id="137246"/>
    <lineage>
        <taxon>Eukaryota</taxon>
        <taxon>Metazoa</taxon>
        <taxon>Chordata</taxon>
        <taxon>Craniata</taxon>
        <taxon>Vertebrata</taxon>
        <taxon>Chondrichthyes</taxon>
        <taxon>Elasmobranchii</taxon>
        <taxon>Galeomorphii</taxon>
        <taxon>Galeoidea</taxon>
        <taxon>Orectolobiformes</taxon>
        <taxon>Hemiscylliidae</taxon>
        <taxon>Chiloscyllium</taxon>
    </lineage>
</organism>
<dbReference type="AlphaFoldDB" id="A0A401RKF4"/>
<comment type="caution">
    <text evidence="1">The sequence shown here is derived from an EMBL/GenBank/DDBJ whole genome shotgun (WGS) entry which is preliminary data.</text>
</comment>
<name>A0A401RKF4_CHIPU</name>
<dbReference type="Proteomes" id="UP000287033">
    <property type="component" value="Unassembled WGS sequence"/>
</dbReference>
<evidence type="ECO:0000313" key="2">
    <source>
        <dbReference type="Proteomes" id="UP000287033"/>
    </source>
</evidence>
<sequence>MNTFDNIDLYIMKQFQELQTLVAQKYIYRIVIGTKFDQLGIPERYYSYIYNYKLLQEKVIVLVRRITYIDVSTIFFSL</sequence>
<evidence type="ECO:0000313" key="1">
    <source>
        <dbReference type="EMBL" id="GCC18632.1"/>
    </source>
</evidence>